<dbReference type="GO" id="GO:0006355">
    <property type="term" value="P:regulation of DNA-templated transcription"/>
    <property type="evidence" value="ECO:0007669"/>
    <property type="project" value="InterPro"/>
</dbReference>
<sequence length="367" mass="39882">MPSSALPEDPLIAHLHRAALDRAGWQDFVLALEQRFGGAKASIHGAARPSDAPFLSVAGSFDPAFTQSYLAHYHRINPFMPLSAAIPQGRARVSPMDLPDEVLRRTEFYNDWLRPQEDLSIAVAVKSRPQGNRSLVLSLNIRRRDGDRAALRAQRLLDRLEPHLSHAFQVAEIVSALSLHGGQAGAGDGGLMMVDDGLSLVWADAGATLQEGRVFRLDPFNRLMFLDGAVQDWARAACRASGGAKPLARAVQGADGWQVRLVQPGDGPGLPSPFFGGHCFARPRILFVLSRPVEAPSRLSHLQSRFDLTPAEAEVAAAVAEGLSTAEIARTRQASLHTVRNQIRSVLAKMDARHRIDVARILAQGRP</sequence>
<dbReference type="RefSeq" id="WP_126155563.1">
    <property type="nucleotide sequence ID" value="NZ_UZWE01000046.1"/>
</dbReference>
<gene>
    <name evidence="2" type="ORF">PARHAE_03167</name>
</gene>
<evidence type="ECO:0000313" key="2">
    <source>
        <dbReference type="EMBL" id="VDS09957.1"/>
    </source>
</evidence>
<dbReference type="OrthoDB" id="4457864at2"/>
<name>A0A447IR18_9RHOB</name>
<dbReference type="EMBL" id="UZWE01000046">
    <property type="protein sequence ID" value="VDS09957.1"/>
    <property type="molecule type" value="Genomic_DNA"/>
</dbReference>
<reference evidence="2 3" key="1">
    <citation type="submission" date="2018-12" db="EMBL/GenBank/DDBJ databases">
        <authorList>
            <person name="Criscuolo A."/>
        </authorList>
    </citation>
    <scope>NUCLEOTIDE SEQUENCE [LARGE SCALE GENOMIC DNA]</scope>
    <source>
        <strain evidence="2">ACIP1116241</strain>
    </source>
</reference>
<dbReference type="InterPro" id="IPR016032">
    <property type="entry name" value="Sig_transdc_resp-reg_C-effctor"/>
</dbReference>
<dbReference type="GO" id="GO:0003677">
    <property type="term" value="F:DNA binding"/>
    <property type="evidence" value="ECO:0007669"/>
    <property type="project" value="InterPro"/>
</dbReference>
<dbReference type="Pfam" id="PF00196">
    <property type="entry name" value="GerE"/>
    <property type="match status" value="1"/>
</dbReference>
<dbReference type="AlphaFoldDB" id="A0A447IR18"/>
<dbReference type="InterPro" id="IPR000792">
    <property type="entry name" value="Tscrpt_reg_LuxR_C"/>
</dbReference>
<organism evidence="2 3">
    <name type="scientific">Paracoccus haematequi</name>
    <dbReference type="NCBI Taxonomy" id="2491866"/>
    <lineage>
        <taxon>Bacteria</taxon>
        <taxon>Pseudomonadati</taxon>
        <taxon>Pseudomonadota</taxon>
        <taxon>Alphaproteobacteria</taxon>
        <taxon>Rhodobacterales</taxon>
        <taxon>Paracoccaceae</taxon>
        <taxon>Paracoccus</taxon>
    </lineage>
</organism>
<dbReference type="SMART" id="SM00421">
    <property type="entry name" value="HTH_LUXR"/>
    <property type="match status" value="1"/>
</dbReference>
<protein>
    <submittedName>
        <fullName evidence="2">Bacterial regulatory proteins, luxR family</fullName>
    </submittedName>
</protein>
<dbReference type="Proteomes" id="UP000270743">
    <property type="component" value="Unassembled WGS sequence"/>
</dbReference>
<dbReference type="InterPro" id="IPR036388">
    <property type="entry name" value="WH-like_DNA-bd_sf"/>
</dbReference>
<keyword evidence="3" id="KW-1185">Reference proteome</keyword>
<dbReference type="SUPFAM" id="SSF46894">
    <property type="entry name" value="C-terminal effector domain of the bipartite response regulators"/>
    <property type="match status" value="1"/>
</dbReference>
<dbReference type="PROSITE" id="PS50043">
    <property type="entry name" value="HTH_LUXR_2"/>
    <property type="match status" value="1"/>
</dbReference>
<evidence type="ECO:0000313" key="3">
    <source>
        <dbReference type="Proteomes" id="UP000270743"/>
    </source>
</evidence>
<accession>A0A447IR18</accession>
<dbReference type="PRINTS" id="PR00038">
    <property type="entry name" value="HTHLUXR"/>
</dbReference>
<feature type="domain" description="HTH luxR-type" evidence="1">
    <location>
        <begin position="301"/>
        <end position="366"/>
    </location>
</feature>
<proteinExistence type="predicted"/>
<dbReference type="Gene3D" id="1.10.10.10">
    <property type="entry name" value="Winged helix-like DNA-binding domain superfamily/Winged helix DNA-binding domain"/>
    <property type="match status" value="1"/>
</dbReference>
<evidence type="ECO:0000259" key="1">
    <source>
        <dbReference type="PROSITE" id="PS50043"/>
    </source>
</evidence>